<keyword evidence="2" id="KW-1185">Reference proteome</keyword>
<dbReference type="Proteomes" id="UP000683511">
    <property type="component" value="Chromosome"/>
</dbReference>
<evidence type="ECO:0000313" key="2">
    <source>
        <dbReference type="Proteomes" id="UP000683511"/>
    </source>
</evidence>
<reference evidence="1" key="1">
    <citation type="submission" date="2017-04" db="EMBL/GenBank/DDBJ databases">
        <title>Genome deletions in a multicellular cyanobacterial endosymbiont for morphological adaptation in marine diatoms.</title>
        <authorList>
            <person name="Wang Y."/>
            <person name="Gao H."/>
            <person name="Li R."/>
            <person name="Xu X."/>
        </authorList>
    </citation>
    <scope>NUCLEOTIDE SEQUENCE</scope>
    <source>
        <strain evidence="1">FACHB 800</strain>
    </source>
</reference>
<protein>
    <submittedName>
        <fullName evidence="1">Uncharacterized protein</fullName>
    </submittedName>
</protein>
<evidence type="ECO:0000313" key="1">
    <source>
        <dbReference type="EMBL" id="QXE21753.1"/>
    </source>
</evidence>
<dbReference type="EMBL" id="CP021056">
    <property type="protein sequence ID" value="QXE21753.1"/>
    <property type="molecule type" value="Genomic_DNA"/>
</dbReference>
<accession>A0A975T3Z9</accession>
<gene>
    <name evidence="1" type="ORF">B6N60_00430</name>
</gene>
<dbReference type="AlphaFoldDB" id="A0A975T3Z9"/>
<name>A0A975T3Z9_9NOST</name>
<organism evidence="1 2">
    <name type="scientific">Richelia sinica FACHB-800</name>
    <dbReference type="NCBI Taxonomy" id="1357546"/>
    <lineage>
        <taxon>Bacteria</taxon>
        <taxon>Bacillati</taxon>
        <taxon>Cyanobacteriota</taxon>
        <taxon>Cyanophyceae</taxon>
        <taxon>Nostocales</taxon>
        <taxon>Nostocaceae</taxon>
        <taxon>Richelia</taxon>
    </lineage>
</organism>
<sequence>MLKNIHLLYVVCVTEGIYKNSMFHTLLNQQSIKF</sequence>
<proteinExistence type="predicted"/>
<dbReference type="KEGG" id="rsin:B6N60_00430"/>